<dbReference type="RefSeq" id="WP_116007422.1">
    <property type="nucleotide sequence ID" value="NZ_QUOU01000001.1"/>
</dbReference>
<evidence type="ECO:0000313" key="3">
    <source>
        <dbReference type="Proteomes" id="UP000256478"/>
    </source>
</evidence>
<dbReference type="AlphaFoldDB" id="A0A3E0TPE2"/>
<dbReference type="Proteomes" id="UP000256478">
    <property type="component" value="Unassembled WGS sequence"/>
</dbReference>
<proteinExistence type="predicted"/>
<feature type="chain" id="PRO_5017554226" evidence="1">
    <location>
        <begin position="24"/>
        <end position="155"/>
    </location>
</feature>
<accession>A0A3E0TPE2</accession>
<reference evidence="2 3" key="1">
    <citation type="submission" date="2018-08" db="EMBL/GenBank/DDBJ databases">
        <title>Thalassotalea euphylliae genome.</title>
        <authorList>
            <person name="Summers S."/>
            <person name="Rice S.A."/>
            <person name="Freckelton M.L."/>
            <person name="Nedved B.T."/>
            <person name="Hadfield M.G."/>
        </authorList>
    </citation>
    <scope>NUCLEOTIDE SEQUENCE [LARGE SCALE GENOMIC DNA]</scope>
    <source>
        <strain evidence="2 3">H1</strain>
    </source>
</reference>
<protein>
    <submittedName>
        <fullName evidence="2">Uncharacterized protein</fullName>
    </submittedName>
</protein>
<name>A0A3E0TPE2_9GAMM</name>
<dbReference type="EMBL" id="QUOU01000001">
    <property type="protein sequence ID" value="REL26303.1"/>
    <property type="molecule type" value="Genomic_DNA"/>
</dbReference>
<feature type="signal peptide" evidence="1">
    <location>
        <begin position="1"/>
        <end position="23"/>
    </location>
</feature>
<gene>
    <name evidence="2" type="ORF">DXX93_06710</name>
</gene>
<comment type="caution">
    <text evidence="2">The sequence shown here is derived from an EMBL/GenBank/DDBJ whole genome shotgun (WGS) entry which is preliminary data.</text>
</comment>
<evidence type="ECO:0000313" key="2">
    <source>
        <dbReference type="EMBL" id="REL26303.1"/>
    </source>
</evidence>
<dbReference type="OrthoDB" id="6387865at2"/>
<sequence>MTKLTFYAPLIALFLFVNQPAYAVQAKSLQVVVNPGKYSDYYHLQYELVPGKYQINQRYGFNSGGQFEVLIPKAIFPIPAPNCRKNIIVRMPYSANTQRKKALYDQLLAGQVSTTVTLELNPYVTVTNTEPLNFTLTYCNVFFRHKGGDYYNQLK</sequence>
<organism evidence="2 3">
    <name type="scientific">Thalassotalea euphylliae</name>
    <dbReference type="NCBI Taxonomy" id="1655234"/>
    <lineage>
        <taxon>Bacteria</taxon>
        <taxon>Pseudomonadati</taxon>
        <taxon>Pseudomonadota</taxon>
        <taxon>Gammaproteobacteria</taxon>
        <taxon>Alteromonadales</taxon>
        <taxon>Colwelliaceae</taxon>
        <taxon>Thalassotalea</taxon>
    </lineage>
</organism>
<keyword evidence="1" id="KW-0732">Signal</keyword>
<evidence type="ECO:0000256" key="1">
    <source>
        <dbReference type="SAM" id="SignalP"/>
    </source>
</evidence>